<evidence type="ECO:0000313" key="4">
    <source>
        <dbReference type="Proteomes" id="UP000184120"/>
    </source>
</evidence>
<dbReference type="AlphaFoldDB" id="A0A1M6X4V9"/>
<dbReference type="InterPro" id="IPR050168">
    <property type="entry name" value="AAA_ATPase_domain"/>
</dbReference>
<dbReference type="Gene3D" id="3.40.50.300">
    <property type="entry name" value="P-loop containing nucleotide triphosphate hydrolases"/>
    <property type="match status" value="1"/>
</dbReference>
<evidence type="ECO:0000259" key="1">
    <source>
        <dbReference type="SMART" id="SM00382"/>
    </source>
</evidence>
<gene>
    <name evidence="2" type="ORF">GCM10010984_14660</name>
    <name evidence="3" type="ORF">SAMN05443634_105112</name>
</gene>
<dbReference type="InterPro" id="IPR027417">
    <property type="entry name" value="P-loop_NTPase"/>
</dbReference>
<dbReference type="Proteomes" id="UP000184120">
    <property type="component" value="Unassembled WGS sequence"/>
</dbReference>
<reference evidence="4" key="2">
    <citation type="submission" date="2016-11" db="EMBL/GenBank/DDBJ databases">
        <authorList>
            <person name="Varghese N."/>
            <person name="Submissions S."/>
        </authorList>
    </citation>
    <scope>NUCLEOTIDE SEQUENCE [LARGE SCALE GENOMIC DNA]</scope>
    <source>
        <strain evidence="4">DSM 27989</strain>
    </source>
</reference>
<evidence type="ECO:0000313" key="2">
    <source>
        <dbReference type="EMBL" id="GGE98156.1"/>
    </source>
</evidence>
<feature type="domain" description="AAA+ ATPase" evidence="1">
    <location>
        <begin position="60"/>
        <end position="193"/>
    </location>
</feature>
<reference evidence="2" key="1">
    <citation type="journal article" date="2014" name="Int. J. Syst. Evol. Microbiol.">
        <title>Complete genome of a new Firmicutes species belonging to the dominant human colonic microbiota ('Ruminococcus bicirculans') reveals two chromosomes and a selective capacity to utilize plant glucans.</title>
        <authorList>
            <consortium name="NISC Comparative Sequencing Program"/>
            <person name="Wegmann U."/>
            <person name="Louis P."/>
            <person name="Goesmann A."/>
            <person name="Henrissat B."/>
            <person name="Duncan S.H."/>
            <person name="Flint H.J."/>
        </authorList>
    </citation>
    <scope>NUCLEOTIDE SEQUENCE</scope>
    <source>
        <strain evidence="2">CGMCC 1.12707</strain>
    </source>
</reference>
<dbReference type="SUPFAM" id="SSF52540">
    <property type="entry name" value="P-loop containing nucleoside triphosphate hydrolases"/>
    <property type="match status" value="1"/>
</dbReference>
<name>A0A1M6X4V9_9FLAO</name>
<keyword evidence="5" id="KW-1185">Reference proteome</keyword>
<organism evidence="3 4">
    <name type="scientific">Chishuiella changwenlii</name>
    <dbReference type="NCBI Taxonomy" id="1434701"/>
    <lineage>
        <taxon>Bacteria</taxon>
        <taxon>Pseudomonadati</taxon>
        <taxon>Bacteroidota</taxon>
        <taxon>Flavobacteriia</taxon>
        <taxon>Flavobacteriales</taxon>
        <taxon>Weeksellaceae</taxon>
        <taxon>Chishuiella</taxon>
    </lineage>
</organism>
<dbReference type="InterPro" id="IPR003593">
    <property type="entry name" value="AAA+_ATPase"/>
</dbReference>
<evidence type="ECO:0000313" key="5">
    <source>
        <dbReference type="Proteomes" id="UP000650994"/>
    </source>
</evidence>
<reference evidence="3" key="3">
    <citation type="submission" date="2016-11" db="EMBL/GenBank/DDBJ databases">
        <authorList>
            <person name="Jaros S."/>
            <person name="Januszkiewicz K."/>
            <person name="Wedrychowicz H."/>
        </authorList>
    </citation>
    <scope>NUCLEOTIDE SEQUENCE [LARGE SCALE GENOMIC DNA]</scope>
    <source>
        <strain evidence="3">DSM 27989</strain>
    </source>
</reference>
<dbReference type="PANTHER" id="PTHR23077:SF198">
    <property type="entry name" value="ATP-DEPENDENT ZINC METALLOPROTEASE FTSH"/>
    <property type="match status" value="1"/>
</dbReference>
<dbReference type="GO" id="GO:0005524">
    <property type="term" value="F:ATP binding"/>
    <property type="evidence" value="ECO:0007669"/>
    <property type="project" value="InterPro"/>
</dbReference>
<dbReference type="SMART" id="SM00382">
    <property type="entry name" value="AAA"/>
    <property type="match status" value="1"/>
</dbReference>
<evidence type="ECO:0000313" key="3">
    <source>
        <dbReference type="EMBL" id="SHL00963.1"/>
    </source>
</evidence>
<sequence length="253" mass="28993">MFNFDTAKYTTMNIYDLIVDDKEKIYLDDVLLDDENLIQIQQLIKEYQFIDELSHYNLPVNNKILLHGYSGCGKTTTAKAIAQEIGKPILILNLSNIVSSRIGETSQNIRMLFDKATREKAILFLDEFDQIGKARGNDDKDVGEMRRLVNTVIQLIDYLPQNSILIAATNHPHILDVALLRRFQLKIDFKLPSSTLLDQYYDKIMSNLPTDIKDIDRKYSISFAEAKDYALTLAKSKLIAKLERAKKLETNGE</sequence>
<dbReference type="GO" id="GO:0016887">
    <property type="term" value="F:ATP hydrolysis activity"/>
    <property type="evidence" value="ECO:0007669"/>
    <property type="project" value="InterPro"/>
</dbReference>
<dbReference type="PANTHER" id="PTHR23077">
    <property type="entry name" value="AAA-FAMILY ATPASE"/>
    <property type="match status" value="1"/>
</dbReference>
<dbReference type="Pfam" id="PF00004">
    <property type="entry name" value="AAA"/>
    <property type="match status" value="1"/>
</dbReference>
<dbReference type="CDD" id="cd19481">
    <property type="entry name" value="RecA-like_protease"/>
    <property type="match status" value="1"/>
</dbReference>
<reference evidence="2" key="5">
    <citation type="submission" date="2024-05" db="EMBL/GenBank/DDBJ databases">
        <authorList>
            <person name="Sun Q."/>
            <person name="Zhou Y."/>
        </authorList>
    </citation>
    <scope>NUCLEOTIDE SEQUENCE</scope>
    <source>
        <strain evidence="2">CGMCC 1.12707</strain>
    </source>
</reference>
<dbReference type="InterPro" id="IPR003959">
    <property type="entry name" value="ATPase_AAA_core"/>
</dbReference>
<dbReference type="STRING" id="1434701.SAMN05443634_105112"/>
<dbReference type="EMBL" id="BMFL01000009">
    <property type="protein sequence ID" value="GGE98156.1"/>
    <property type="molecule type" value="Genomic_DNA"/>
</dbReference>
<accession>A0A1M6X4V9</accession>
<proteinExistence type="predicted"/>
<reference evidence="5" key="4">
    <citation type="journal article" date="2019" name="Int. J. Syst. Evol. Microbiol.">
        <title>The Global Catalogue of Microorganisms (GCM) 10K type strain sequencing project: providing services to taxonomists for standard genome sequencing and annotation.</title>
        <authorList>
            <consortium name="The Broad Institute Genomics Platform"/>
            <consortium name="The Broad Institute Genome Sequencing Center for Infectious Disease"/>
            <person name="Wu L."/>
            <person name="Ma J."/>
        </authorList>
    </citation>
    <scope>NUCLEOTIDE SEQUENCE [LARGE SCALE GENOMIC DNA]</scope>
    <source>
        <strain evidence="5">CGMCC 1.12707</strain>
    </source>
</reference>
<dbReference type="Proteomes" id="UP000650994">
    <property type="component" value="Unassembled WGS sequence"/>
</dbReference>
<dbReference type="EMBL" id="FRBH01000005">
    <property type="protein sequence ID" value="SHL00963.1"/>
    <property type="molecule type" value="Genomic_DNA"/>
</dbReference>
<protein>
    <submittedName>
        <fullName evidence="3">ATPase family associated with various cellular activities (AAA)</fullName>
    </submittedName>
</protein>